<keyword evidence="3" id="KW-1185">Reference proteome</keyword>
<keyword evidence="1" id="KW-0812">Transmembrane</keyword>
<sequence>MLLPEYLVESILLVLGAVTFFKTITLILYYLPPILQTHSQIFSLTHMIISFRIYTSLEQGELESRLCHQLGAYQQQSQLLGMATIIVWLG</sequence>
<gene>
    <name evidence="2" type="ORF">Goklo_014943</name>
</gene>
<evidence type="ECO:0000313" key="2">
    <source>
        <dbReference type="EMBL" id="MBA0647031.1"/>
    </source>
</evidence>
<name>A0A7J8U9C8_9ROSI</name>
<proteinExistence type="predicted"/>
<evidence type="ECO:0000313" key="3">
    <source>
        <dbReference type="Proteomes" id="UP000593573"/>
    </source>
</evidence>
<protein>
    <submittedName>
        <fullName evidence="2">Uncharacterized protein</fullName>
    </submittedName>
</protein>
<feature type="transmembrane region" description="Helical" evidence="1">
    <location>
        <begin position="6"/>
        <end position="31"/>
    </location>
</feature>
<accession>A0A7J8U9C8</accession>
<evidence type="ECO:0000256" key="1">
    <source>
        <dbReference type="SAM" id="Phobius"/>
    </source>
</evidence>
<comment type="caution">
    <text evidence="2">The sequence shown here is derived from an EMBL/GenBank/DDBJ whole genome shotgun (WGS) entry which is preliminary data.</text>
</comment>
<reference evidence="2 3" key="1">
    <citation type="journal article" date="2019" name="Genome Biol. Evol.">
        <title>Insights into the evolution of the New World diploid cottons (Gossypium, subgenus Houzingenia) based on genome sequencing.</title>
        <authorList>
            <person name="Grover C.E."/>
            <person name="Arick M.A. 2nd"/>
            <person name="Thrash A."/>
            <person name="Conover J.L."/>
            <person name="Sanders W.S."/>
            <person name="Peterson D.G."/>
            <person name="Frelichowski J.E."/>
            <person name="Scheffler J.A."/>
            <person name="Scheffler B.E."/>
            <person name="Wendel J.F."/>
        </authorList>
    </citation>
    <scope>NUCLEOTIDE SEQUENCE [LARGE SCALE GENOMIC DNA]</scope>
    <source>
        <strain evidence="2">57</strain>
        <tissue evidence="2">Leaf</tissue>
    </source>
</reference>
<dbReference type="AlphaFoldDB" id="A0A7J8U9C8"/>
<keyword evidence="1" id="KW-1133">Transmembrane helix</keyword>
<dbReference type="Proteomes" id="UP000593573">
    <property type="component" value="Unassembled WGS sequence"/>
</dbReference>
<dbReference type="EMBL" id="JABFAB010000004">
    <property type="protein sequence ID" value="MBA0647031.1"/>
    <property type="molecule type" value="Genomic_DNA"/>
</dbReference>
<keyword evidence="1" id="KW-0472">Membrane</keyword>
<organism evidence="2 3">
    <name type="scientific">Gossypium klotzschianum</name>
    <dbReference type="NCBI Taxonomy" id="34286"/>
    <lineage>
        <taxon>Eukaryota</taxon>
        <taxon>Viridiplantae</taxon>
        <taxon>Streptophyta</taxon>
        <taxon>Embryophyta</taxon>
        <taxon>Tracheophyta</taxon>
        <taxon>Spermatophyta</taxon>
        <taxon>Magnoliopsida</taxon>
        <taxon>eudicotyledons</taxon>
        <taxon>Gunneridae</taxon>
        <taxon>Pentapetalae</taxon>
        <taxon>rosids</taxon>
        <taxon>malvids</taxon>
        <taxon>Malvales</taxon>
        <taxon>Malvaceae</taxon>
        <taxon>Malvoideae</taxon>
        <taxon>Gossypium</taxon>
    </lineage>
</organism>